<name>A0A060BLI0_9BACL</name>
<dbReference type="InterPro" id="IPR041542">
    <property type="entry name" value="GH43_C2"/>
</dbReference>
<accession>A0A060BLI0</accession>
<dbReference type="EMBL" id="KF116489">
    <property type="protein sequence ID" value="AIA83734.1"/>
    <property type="molecule type" value="Genomic_DNA"/>
</dbReference>
<dbReference type="SUPFAM" id="SSF49899">
    <property type="entry name" value="Concanavalin A-like lectins/glucanases"/>
    <property type="match status" value="1"/>
</dbReference>
<reference evidence="2" key="1">
    <citation type="journal article" date="2013" name="Environ. Microbiol.">
        <title>Seasonally variable intestinal metagenomes of the red palm weevil (Rhynchophorus ferrugineus).</title>
        <authorList>
            <person name="Jia S."/>
            <person name="Zhang X."/>
            <person name="Zhang G."/>
            <person name="Yin A."/>
            <person name="Zhang S."/>
            <person name="Li F."/>
            <person name="Wang L."/>
            <person name="Zhao D."/>
            <person name="Yun Q."/>
            <person name="Tala"/>
            <person name="Wang J."/>
            <person name="Sun G."/>
            <person name="Baabdullah M."/>
            <person name="Yu X."/>
            <person name="Hu S."/>
            <person name="Al-Mssallem I.S."/>
            <person name="Yu J."/>
        </authorList>
    </citation>
    <scope>NUCLEOTIDE SEQUENCE</scope>
</reference>
<feature type="non-terminal residue" evidence="2">
    <location>
        <position position="1"/>
    </location>
</feature>
<sequence>LTDRPGYLRLTTGSVVKDIWSAPNTLTQRTFGPVCSGAVAIDVGNMKDGDYAGLAAFQALYGFIGVKMSGTAKSVVMMENTGTNKAVTDTEIASASLGSSVTRVYLKEILISAPERTRRLSITVWTRNMDCPRQRSEHVLYYSSIYGLP</sequence>
<feature type="non-terminal residue" evidence="2">
    <location>
        <position position="149"/>
    </location>
</feature>
<proteinExistence type="predicted"/>
<dbReference type="Pfam" id="PF17851">
    <property type="entry name" value="GH43_C2"/>
    <property type="match status" value="1"/>
</dbReference>
<dbReference type="Gene3D" id="2.60.120.200">
    <property type="match status" value="1"/>
</dbReference>
<protein>
    <submittedName>
        <fullName evidence="2">CAZy families GH43|CBM22 protein</fullName>
    </submittedName>
</protein>
<dbReference type="InterPro" id="IPR013320">
    <property type="entry name" value="ConA-like_dom_sf"/>
</dbReference>
<dbReference type="AlphaFoldDB" id="A0A060BLI0"/>
<organism evidence="2">
    <name type="scientific">uncultured Paenibacillus sp</name>
    <dbReference type="NCBI Taxonomy" id="227322"/>
    <lineage>
        <taxon>Bacteria</taxon>
        <taxon>Bacillati</taxon>
        <taxon>Bacillota</taxon>
        <taxon>Bacilli</taxon>
        <taxon>Bacillales</taxon>
        <taxon>Paenibacillaceae</taxon>
        <taxon>Paenibacillus</taxon>
        <taxon>environmental samples</taxon>
    </lineage>
</organism>
<evidence type="ECO:0000313" key="2">
    <source>
        <dbReference type="EMBL" id="AIA83734.1"/>
    </source>
</evidence>
<feature type="domain" description="Beta-xylosidase C-terminal Concanavalin A-like" evidence="1">
    <location>
        <begin position="1"/>
        <end position="107"/>
    </location>
</feature>
<evidence type="ECO:0000259" key="1">
    <source>
        <dbReference type="Pfam" id="PF17851"/>
    </source>
</evidence>